<evidence type="ECO:0000256" key="3">
    <source>
        <dbReference type="ARBA" id="ARBA00022679"/>
    </source>
</evidence>
<dbReference type="PROSITE" id="PS50011">
    <property type="entry name" value="PROTEIN_KINASE_DOM"/>
    <property type="match status" value="1"/>
</dbReference>
<dbReference type="GO" id="GO:0007165">
    <property type="term" value="P:signal transduction"/>
    <property type="evidence" value="ECO:0007669"/>
    <property type="project" value="TreeGrafter"/>
</dbReference>
<dbReference type="InterPro" id="IPR000719">
    <property type="entry name" value="Prot_kinase_dom"/>
</dbReference>
<evidence type="ECO:0000256" key="8">
    <source>
        <dbReference type="ARBA" id="ARBA00048679"/>
    </source>
</evidence>
<organism evidence="12 13">
    <name type="scientific">Coniochaeta pulveracea</name>
    <dbReference type="NCBI Taxonomy" id="177199"/>
    <lineage>
        <taxon>Eukaryota</taxon>
        <taxon>Fungi</taxon>
        <taxon>Dikarya</taxon>
        <taxon>Ascomycota</taxon>
        <taxon>Pezizomycotina</taxon>
        <taxon>Sordariomycetes</taxon>
        <taxon>Sordariomycetidae</taxon>
        <taxon>Coniochaetales</taxon>
        <taxon>Coniochaetaceae</taxon>
        <taxon>Coniochaeta</taxon>
    </lineage>
</organism>
<feature type="region of interest" description="Disordered" evidence="10">
    <location>
        <begin position="285"/>
        <end position="373"/>
    </location>
</feature>
<dbReference type="PANTHER" id="PTHR43895">
    <property type="entry name" value="CALCIUM/CALMODULIN-DEPENDENT PROTEIN KINASE KINASE-RELATED"/>
    <property type="match status" value="1"/>
</dbReference>
<protein>
    <recommendedName>
        <fullName evidence="1">non-specific serine/threonine protein kinase</fullName>
        <ecNumber evidence="1">2.7.11.1</ecNumber>
    </recommendedName>
</protein>
<name>A0A420Y534_9PEZI</name>
<dbReference type="GO" id="GO:0004674">
    <property type="term" value="F:protein serine/threonine kinase activity"/>
    <property type="evidence" value="ECO:0007669"/>
    <property type="project" value="UniProtKB-KW"/>
</dbReference>
<feature type="compositionally biased region" description="Polar residues" evidence="10">
    <location>
        <begin position="1281"/>
        <end position="1291"/>
    </location>
</feature>
<proteinExistence type="predicted"/>
<keyword evidence="6 9" id="KW-0067">ATP-binding</keyword>
<feature type="region of interest" description="Disordered" evidence="10">
    <location>
        <begin position="1022"/>
        <end position="1056"/>
    </location>
</feature>
<feature type="binding site" evidence="9">
    <location>
        <position position="142"/>
    </location>
    <ligand>
        <name>ATP</name>
        <dbReference type="ChEBI" id="CHEBI:30616"/>
    </ligand>
</feature>
<feature type="compositionally biased region" description="Polar residues" evidence="10">
    <location>
        <begin position="287"/>
        <end position="339"/>
    </location>
</feature>
<feature type="domain" description="Protein kinase" evidence="11">
    <location>
        <begin position="113"/>
        <end position="633"/>
    </location>
</feature>
<evidence type="ECO:0000256" key="4">
    <source>
        <dbReference type="ARBA" id="ARBA00022741"/>
    </source>
</evidence>
<dbReference type="InterPro" id="IPR011009">
    <property type="entry name" value="Kinase-like_dom_sf"/>
</dbReference>
<feature type="compositionally biased region" description="Low complexity" evidence="10">
    <location>
        <begin position="706"/>
        <end position="716"/>
    </location>
</feature>
<feature type="compositionally biased region" description="Low complexity" evidence="10">
    <location>
        <begin position="1"/>
        <end position="16"/>
    </location>
</feature>
<evidence type="ECO:0000256" key="9">
    <source>
        <dbReference type="PROSITE-ProRule" id="PRU10141"/>
    </source>
</evidence>
<dbReference type="Gene3D" id="3.30.200.20">
    <property type="entry name" value="Phosphorylase Kinase, domain 1"/>
    <property type="match status" value="1"/>
</dbReference>
<keyword evidence="2" id="KW-0723">Serine/threonine-protein kinase</keyword>
<dbReference type="SMART" id="SM00220">
    <property type="entry name" value="S_TKc"/>
    <property type="match status" value="1"/>
</dbReference>
<feature type="compositionally biased region" description="Polar residues" evidence="10">
    <location>
        <begin position="346"/>
        <end position="360"/>
    </location>
</feature>
<evidence type="ECO:0000256" key="5">
    <source>
        <dbReference type="ARBA" id="ARBA00022777"/>
    </source>
</evidence>
<dbReference type="STRING" id="177199.A0A420Y534"/>
<dbReference type="Gene3D" id="1.10.510.10">
    <property type="entry name" value="Transferase(Phosphotransferase) domain 1"/>
    <property type="match status" value="1"/>
</dbReference>
<dbReference type="GO" id="GO:0042149">
    <property type="term" value="P:cellular response to glucose starvation"/>
    <property type="evidence" value="ECO:0007669"/>
    <property type="project" value="UniProtKB-ARBA"/>
</dbReference>
<evidence type="ECO:0000256" key="6">
    <source>
        <dbReference type="ARBA" id="ARBA00022840"/>
    </source>
</evidence>
<comment type="caution">
    <text evidence="12">The sequence shown here is derived from an EMBL/GenBank/DDBJ whole genome shotgun (WGS) entry which is preliminary data.</text>
</comment>
<evidence type="ECO:0000259" key="11">
    <source>
        <dbReference type="PROSITE" id="PS50011"/>
    </source>
</evidence>
<sequence>MESQHLPQTQQQHLPTRPNPYPHARSQHGILQALPTQLPLRTANTTPASSPGPFSPSNPRPSMFAPSVSEGSTPGPRAGSPLLHPLQHHKVRETHKALVDTDFITGRKIINHYEIIDELGRGVHGKVKLARNLETGENVAIKIIPRFSKKRRLGKVMALSTQDKSKREIAILKKIRHPNVVALLEVIDDPELKKIYMILEHVELGEIVWRKKGLPLICANERRRIEREMRGEEPTPEETLYEQTLERRQALKDAKRERISQHHTPQAQFWSLEYAADDEDFDLQYGSLGSMSQPPALRSKTSSMAGSRATSRAPSRAQSYRSLSQAGTPQPSEPDTASARTDDESQTPSATRPNPVSSTMMDPPVLGGYEASSFRGRSPSMADSIISHMSSVDYNRLPDVYADDFSYVPCFTIENARSTFRDTVLGLEYLHYEGVVHRDIKPANLLWTREHRVKISDFGVSYFGRPIRDGEPDDTLSESEAKDFDNDLELAKTVGTPAFFAPELCYTDNLDAQPGQGQPKITEQIDVWSLGVTLYCLIYARIPFLAEDEWQMFRKIATEEVYIPTRRLRPVDPTTKPSEKSLHTRYNHPPYRSDHELVYEDVEPELIDLLRRMLTKQPDKRIRLRDVKRHPWVLKGIPDVIAWLDDTDPSRRTSGKKIQVDHQEMEHAVVPLTLLERARSAVKKAVDKVMHPRGDRAEGASRKRATSSAASSGGDSPITNPSTPYAKEHRRRSTRADRRAEDYFAGSRSQHFQSEHPLTHSVAASPDQSPADASMSSALLNLDGQPVYVDRDAVASGEASMPAASTLSGNAKLGIQKPLPPLPRHAHNRSTSNVVPGLYESRTVPPTPLCDGAPGSNEDLSTALRKARDMRPAMDDTSRARSVDRGLFGSNDKRAEPRVSLSTAVAPGSLQLPVRPHILRPGDTSSLLSKRKLACSSPLSAGVGGSSSGQQEENPTVLSVSMVPEQQNPAMTSGSTGDQNVTAQRLQDLPEAQTPPPRVYNSSTPESFARAQEMMNRRHIRDFEHQQRKRTSTGSASDLAPAQIPCPPSPDDELAARAQPFGRSGENTIATASSSNSASLANFSTPLTSPSELASPITIANPVPERSQNAELVLTFRSDPSLPALLSSTSSMSGDAEGDFLGVPGTVSTSSVLETTDSLTPPALAKGTLTSFPLETPEQLLEDGTVAVALGDPVVPPPASGGVRAPVLLQPRPGTVHTDESNDDDDDDESDSDEGLTMAKSTRSKHTKEPSRGPVVVRPRRRGTNGSVRSTDTAKKMVVQNDATSSPAGTD</sequence>
<reference evidence="12 13" key="1">
    <citation type="submission" date="2018-08" db="EMBL/GenBank/DDBJ databases">
        <title>Draft genome of the lignicolous fungus Coniochaeta pulveracea.</title>
        <authorList>
            <person name="Borstlap C.J."/>
            <person name="De Witt R.N."/>
            <person name="Botha A."/>
            <person name="Volschenk H."/>
        </authorList>
    </citation>
    <scope>NUCLEOTIDE SEQUENCE [LARGE SCALE GENOMIC DNA]</scope>
    <source>
        <strain evidence="12 13">CAB683</strain>
    </source>
</reference>
<feature type="compositionally biased region" description="Acidic residues" evidence="10">
    <location>
        <begin position="1221"/>
        <end position="1234"/>
    </location>
</feature>
<feature type="compositionally biased region" description="Basic and acidic residues" evidence="10">
    <location>
        <begin position="868"/>
        <end position="884"/>
    </location>
</feature>
<keyword evidence="4 9" id="KW-0547">Nucleotide-binding</keyword>
<dbReference type="GO" id="GO:0005524">
    <property type="term" value="F:ATP binding"/>
    <property type="evidence" value="ECO:0007669"/>
    <property type="project" value="UniProtKB-UniRule"/>
</dbReference>
<dbReference type="PROSITE" id="PS00107">
    <property type="entry name" value="PROTEIN_KINASE_ATP"/>
    <property type="match status" value="1"/>
</dbReference>
<feature type="compositionally biased region" description="Low complexity" evidence="10">
    <location>
        <begin position="763"/>
        <end position="774"/>
    </location>
</feature>
<dbReference type="OrthoDB" id="68483at2759"/>
<dbReference type="Pfam" id="PF00069">
    <property type="entry name" value="Pkinase"/>
    <property type="match status" value="2"/>
</dbReference>
<feature type="region of interest" description="Disordered" evidence="10">
    <location>
        <begin position="937"/>
        <end position="956"/>
    </location>
</feature>
<dbReference type="PANTHER" id="PTHR43895:SF152">
    <property type="entry name" value="SERINE_THREONINE-PROTEIN KINASE TOS3"/>
    <property type="match status" value="1"/>
</dbReference>
<feature type="region of interest" description="Disordered" evidence="10">
    <location>
        <begin position="685"/>
        <end position="774"/>
    </location>
</feature>
<feature type="region of interest" description="Disordered" evidence="10">
    <location>
        <begin position="1191"/>
        <end position="1291"/>
    </location>
</feature>
<dbReference type="InterPro" id="IPR017441">
    <property type="entry name" value="Protein_kinase_ATP_BS"/>
</dbReference>
<comment type="catalytic activity">
    <reaction evidence="8">
        <text>L-seryl-[protein] + ATP = O-phospho-L-seryl-[protein] + ADP + H(+)</text>
        <dbReference type="Rhea" id="RHEA:17989"/>
        <dbReference type="Rhea" id="RHEA-COMP:9863"/>
        <dbReference type="Rhea" id="RHEA-COMP:11604"/>
        <dbReference type="ChEBI" id="CHEBI:15378"/>
        <dbReference type="ChEBI" id="CHEBI:29999"/>
        <dbReference type="ChEBI" id="CHEBI:30616"/>
        <dbReference type="ChEBI" id="CHEBI:83421"/>
        <dbReference type="ChEBI" id="CHEBI:456216"/>
        <dbReference type="EC" id="2.7.11.1"/>
    </reaction>
</comment>
<accession>A0A420Y534</accession>
<gene>
    <name evidence="12" type="ORF">DL546_005628</name>
</gene>
<feature type="region of interest" description="Disordered" evidence="10">
    <location>
        <begin position="868"/>
        <end position="899"/>
    </location>
</feature>
<dbReference type="FunFam" id="3.30.200.20:FF:000206">
    <property type="entry name" value="Serine/threonine-protein kinase Ssp1"/>
    <property type="match status" value="1"/>
</dbReference>
<dbReference type="SUPFAM" id="SSF56112">
    <property type="entry name" value="Protein kinase-like (PK-like)"/>
    <property type="match status" value="1"/>
</dbReference>
<keyword evidence="13" id="KW-1185">Reference proteome</keyword>
<keyword evidence="3" id="KW-0808">Transferase</keyword>
<evidence type="ECO:0000313" key="13">
    <source>
        <dbReference type="Proteomes" id="UP000275385"/>
    </source>
</evidence>
<dbReference type="GO" id="GO:0001558">
    <property type="term" value="P:regulation of cell growth"/>
    <property type="evidence" value="ECO:0007669"/>
    <property type="project" value="UniProtKB-ARBA"/>
</dbReference>
<comment type="catalytic activity">
    <reaction evidence="7">
        <text>L-threonyl-[protein] + ATP = O-phospho-L-threonyl-[protein] + ADP + H(+)</text>
        <dbReference type="Rhea" id="RHEA:46608"/>
        <dbReference type="Rhea" id="RHEA-COMP:11060"/>
        <dbReference type="Rhea" id="RHEA-COMP:11605"/>
        <dbReference type="ChEBI" id="CHEBI:15378"/>
        <dbReference type="ChEBI" id="CHEBI:30013"/>
        <dbReference type="ChEBI" id="CHEBI:30616"/>
        <dbReference type="ChEBI" id="CHEBI:61977"/>
        <dbReference type="ChEBI" id="CHEBI:456216"/>
        <dbReference type="EC" id="2.7.11.1"/>
    </reaction>
</comment>
<dbReference type="EMBL" id="QVQW01000049">
    <property type="protein sequence ID" value="RKU42953.1"/>
    <property type="molecule type" value="Genomic_DNA"/>
</dbReference>
<evidence type="ECO:0000313" key="12">
    <source>
        <dbReference type="EMBL" id="RKU42953.1"/>
    </source>
</evidence>
<evidence type="ECO:0000256" key="2">
    <source>
        <dbReference type="ARBA" id="ARBA00022527"/>
    </source>
</evidence>
<dbReference type="Proteomes" id="UP000275385">
    <property type="component" value="Unassembled WGS sequence"/>
</dbReference>
<dbReference type="EC" id="2.7.11.1" evidence="1"/>
<evidence type="ECO:0000256" key="10">
    <source>
        <dbReference type="SAM" id="MobiDB-lite"/>
    </source>
</evidence>
<feature type="compositionally biased region" description="Basic and acidic residues" evidence="10">
    <location>
        <begin position="685"/>
        <end position="701"/>
    </location>
</feature>
<feature type="region of interest" description="Disordered" evidence="10">
    <location>
        <begin position="1"/>
        <end position="83"/>
    </location>
</feature>
<evidence type="ECO:0000256" key="7">
    <source>
        <dbReference type="ARBA" id="ARBA00047899"/>
    </source>
</evidence>
<evidence type="ECO:0000256" key="1">
    <source>
        <dbReference type="ARBA" id="ARBA00012513"/>
    </source>
</evidence>
<dbReference type="FunFam" id="1.10.510.10:FF:000614">
    <property type="entry name" value="Serine/threonine protein kinase, putative"/>
    <property type="match status" value="1"/>
</dbReference>
<dbReference type="CDD" id="cd14008">
    <property type="entry name" value="STKc_LKB1_CaMKK"/>
    <property type="match status" value="1"/>
</dbReference>
<keyword evidence="5" id="KW-0418">Kinase</keyword>